<evidence type="ECO:0000256" key="1">
    <source>
        <dbReference type="SAM" id="Coils"/>
    </source>
</evidence>
<keyword evidence="3" id="KW-0812">Transmembrane</keyword>
<feature type="compositionally biased region" description="Basic residues" evidence="2">
    <location>
        <begin position="538"/>
        <end position="549"/>
    </location>
</feature>
<reference evidence="5" key="1">
    <citation type="journal article" date="2019" name="Int. J. Syst. Evol. Microbiol.">
        <title>The Global Catalogue of Microorganisms (GCM) 10K type strain sequencing project: providing services to taxonomists for standard genome sequencing and annotation.</title>
        <authorList>
            <consortium name="The Broad Institute Genomics Platform"/>
            <consortium name="The Broad Institute Genome Sequencing Center for Infectious Disease"/>
            <person name="Wu L."/>
            <person name="Ma J."/>
        </authorList>
    </citation>
    <scope>NUCLEOTIDE SEQUENCE [LARGE SCALE GENOMIC DNA]</scope>
    <source>
        <strain evidence="5">KCTC 42087</strain>
    </source>
</reference>
<evidence type="ECO:0000256" key="2">
    <source>
        <dbReference type="SAM" id="MobiDB-lite"/>
    </source>
</evidence>
<name>A0ABW0ZZT1_9ACTN</name>
<feature type="transmembrane region" description="Helical" evidence="3">
    <location>
        <begin position="54"/>
        <end position="73"/>
    </location>
</feature>
<feature type="compositionally biased region" description="Basic and acidic residues" evidence="2">
    <location>
        <begin position="520"/>
        <end position="537"/>
    </location>
</feature>
<feature type="transmembrane region" description="Helical" evidence="3">
    <location>
        <begin position="26"/>
        <end position="48"/>
    </location>
</feature>
<dbReference type="InterPro" id="IPR025519">
    <property type="entry name" value="DUF4407"/>
</dbReference>
<keyword evidence="3" id="KW-1133">Transmembrane helix</keyword>
<dbReference type="RefSeq" id="WP_378284064.1">
    <property type="nucleotide sequence ID" value="NZ_JBHSON010000031.1"/>
</dbReference>
<evidence type="ECO:0000256" key="3">
    <source>
        <dbReference type="SAM" id="Phobius"/>
    </source>
</evidence>
<feature type="transmembrane region" description="Helical" evidence="3">
    <location>
        <begin position="94"/>
        <end position="114"/>
    </location>
</feature>
<feature type="compositionally biased region" description="Gly residues" evidence="2">
    <location>
        <begin position="507"/>
        <end position="517"/>
    </location>
</feature>
<evidence type="ECO:0000313" key="4">
    <source>
        <dbReference type="EMBL" id="MFC5748406.1"/>
    </source>
</evidence>
<accession>A0ABW0ZZT1</accession>
<comment type="caution">
    <text evidence="4">The sequence shown here is derived from an EMBL/GenBank/DDBJ whole genome shotgun (WGS) entry which is preliminary data.</text>
</comment>
<feature type="region of interest" description="Disordered" evidence="2">
    <location>
        <begin position="423"/>
        <end position="549"/>
    </location>
</feature>
<feature type="compositionally biased region" description="Low complexity" evidence="2">
    <location>
        <begin position="497"/>
        <end position="506"/>
    </location>
</feature>
<keyword evidence="5" id="KW-1185">Reference proteome</keyword>
<evidence type="ECO:0000313" key="5">
    <source>
        <dbReference type="Proteomes" id="UP001596074"/>
    </source>
</evidence>
<dbReference type="Proteomes" id="UP001596074">
    <property type="component" value="Unassembled WGS sequence"/>
</dbReference>
<organism evidence="4 5">
    <name type="scientific">Actinomadura rugatobispora</name>
    <dbReference type="NCBI Taxonomy" id="1994"/>
    <lineage>
        <taxon>Bacteria</taxon>
        <taxon>Bacillati</taxon>
        <taxon>Actinomycetota</taxon>
        <taxon>Actinomycetes</taxon>
        <taxon>Streptosporangiales</taxon>
        <taxon>Thermomonosporaceae</taxon>
        <taxon>Actinomadura</taxon>
    </lineage>
</organism>
<feature type="compositionally biased region" description="Gly residues" evidence="2">
    <location>
        <begin position="441"/>
        <end position="475"/>
    </location>
</feature>
<keyword evidence="3" id="KW-0472">Membrane</keyword>
<sequence>MKNPLIWLSGADPQILRNASTDRAKYIGIGGAVLTTAGLATLSMFFAMRMAMGAPVWAAILLSLVWFLVILNLDRWLVVSLQRSDRKMHTLMLAVPRVLMALLFGVIISTPLVLQVFDAEVEVAVKELQGDASRDFQQELVNGPDGRRIKELEAQEAKLLAQRSGNGLVNPEDDPEIKQLRASLPALQKEYKENDDKATCELTGERCTDTSGRSGSGPRFQKFDKRRNDLRRQIDQINQQIEDKAKALRTEATQNKEVLQGQAARALPGVQGELKTLRDRQQERRAAFEERNSDNGGLLIRLKALDRASEGESQLMWARLLLFLFITVLECLPIIVKVLQLFGPPGAYDDAVSRHRAKDRLLLQDQIRKQQGVGLRENSEHIAYSQMLERRRAEMRQDLVERTIEAETRVHQAELERWEREQMRQVTQGDHGGQAHYGQPYDGGGPWGGGGALPGGRDPWGGQGAQPGAPGGPGGPVQDPKGHWGSPPPPPGEPIQARIIRGIGSNNNGGNGSGGNAGTTRDDLRFYPDRRDEDGGWFRRRFGRGRRRR</sequence>
<dbReference type="Pfam" id="PF14362">
    <property type="entry name" value="DUF4407"/>
    <property type="match status" value="1"/>
</dbReference>
<gene>
    <name evidence="4" type="ORF">ACFPZN_22530</name>
</gene>
<protein>
    <submittedName>
        <fullName evidence="4">DUF4407 domain-containing protein</fullName>
    </submittedName>
</protein>
<feature type="coiled-coil region" evidence="1">
    <location>
        <begin position="177"/>
        <end position="258"/>
    </location>
</feature>
<proteinExistence type="predicted"/>
<keyword evidence="1" id="KW-0175">Coiled coil</keyword>
<dbReference type="EMBL" id="JBHSON010000031">
    <property type="protein sequence ID" value="MFC5748406.1"/>
    <property type="molecule type" value="Genomic_DNA"/>
</dbReference>